<dbReference type="RefSeq" id="WP_036439034.1">
    <property type="nucleotide sequence ID" value="NZ_CP033021.1"/>
</dbReference>
<gene>
    <name evidence="2" type="ORF">KN71_000130</name>
    <name evidence="3" type="ORF">KN71_001310</name>
</gene>
<evidence type="ECO:0008006" key="5">
    <source>
        <dbReference type="Google" id="ProtNLM"/>
    </source>
</evidence>
<protein>
    <recommendedName>
        <fullName evidence="5">ICEF Integrative Conjugal Element-II</fullName>
    </recommendedName>
</protein>
<dbReference type="OrthoDB" id="399152at2"/>
<evidence type="ECO:0000313" key="4">
    <source>
        <dbReference type="Proteomes" id="UP000029712"/>
    </source>
</evidence>
<feature type="compositionally biased region" description="Polar residues" evidence="1">
    <location>
        <begin position="17"/>
        <end position="28"/>
    </location>
</feature>
<evidence type="ECO:0000256" key="1">
    <source>
        <dbReference type="SAM" id="MobiDB-lite"/>
    </source>
</evidence>
<name>A0A454C8V1_METHO</name>
<evidence type="ECO:0000313" key="2">
    <source>
        <dbReference type="EMBL" id="AYN65131.1"/>
    </source>
</evidence>
<accession>A0A454C8V1</accession>
<sequence length="260" mass="30537">MKTNKNELDQDFDNLDNNEILSNDNQTQNEDDFIENINLTSDNQVNNIMNSITSSQPKKQKERKQQNNFEAQFSGRFTDPEDVGMFYRWKKELEKNGKTVYKELNNVIRSYLLANEKKEIMRDWKHDLFQALRKVSWSALSPYQLQINRRFRSMDIEMSIINLKLNMIINALFKDNGDLEKQIDNPGADILAESKFFERTIRGAVNKLTNDWTKKMANKIQNSERAWNDFLSSLSENEFDDILQEIGATNSTAQEQIEEK</sequence>
<reference evidence="2 4" key="1">
    <citation type="submission" date="2014-08" db="EMBL/GenBank/DDBJ databases">
        <authorList>
            <person name="Kuleshov K."/>
            <person name="Dedkov V."/>
            <person name="Markelov M."/>
            <person name="Pimkina E."/>
        </authorList>
    </citation>
    <scope>NUCLEOTIDE SEQUENCE [LARGE SCALE GENOMIC DNA]</scope>
    <source>
        <strain evidence="2">TO0613</strain>
        <strain evidence="4">TOA</strain>
    </source>
</reference>
<feature type="region of interest" description="Disordered" evidence="1">
    <location>
        <begin position="1"/>
        <end position="28"/>
    </location>
</feature>
<dbReference type="AlphaFoldDB" id="A0A454C8V1"/>
<evidence type="ECO:0000313" key="3">
    <source>
        <dbReference type="EMBL" id="AYN65340.1"/>
    </source>
</evidence>
<reference evidence="2 4" key="2">
    <citation type="submission" date="2018-10" db="EMBL/GenBank/DDBJ databases">
        <title>Detection and isolation of Mycoplasma hominis as a predominant microorganism from pelvic cavity of patient with salpingitis and tubo-ovarian abscess.</title>
        <authorList>
            <person name="Guschin A.E."/>
            <person name="Khayrullina G.A."/>
            <person name="Rakovskaya I.V."/>
            <person name="Shelenkov A.A."/>
            <person name="Shagin D.A."/>
        </authorList>
    </citation>
    <scope>NUCLEOTIDE SEQUENCE [LARGE SCALE GENOMIC DNA]</scope>
    <source>
        <strain evidence="2">TO0613</strain>
        <strain evidence="4">TOA</strain>
    </source>
</reference>
<dbReference type="Proteomes" id="UP000029712">
    <property type="component" value="Chromosome"/>
</dbReference>
<proteinExistence type="predicted"/>
<dbReference type="EMBL" id="CP033021">
    <property type="protein sequence ID" value="AYN65131.1"/>
    <property type="molecule type" value="Genomic_DNA"/>
</dbReference>
<dbReference type="EMBL" id="CP033021">
    <property type="protein sequence ID" value="AYN65340.1"/>
    <property type="molecule type" value="Genomic_DNA"/>
</dbReference>
<organism evidence="2 4">
    <name type="scientific">Metamycoplasma hominis</name>
    <name type="common">Mycoplasma hominis</name>
    <dbReference type="NCBI Taxonomy" id="2098"/>
    <lineage>
        <taxon>Bacteria</taxon>
        <taxon>Bacillati</taxon>
        <taxon>Mycoplasmatota</taxon>
        <taxon>Mycoplasmoidales</taxon>
        <taxon>Metamycoplasmataceae</taxon>
        <taxon>Metamycoplasma</taxon>
    </lineage>
</organism>
<dbReference type="NCBIfam" id="NF045893">
    <property type="entry name" value="ICE_Mbov_0398"/>
    <property type="match status" value="1"/>
</dbReference>